<keyword evidence="3" id="KW-0548">Nucleotidyltransferase</keyword>
<dbReference type="SUPFAM" id="SSF56219">
    <property type="entry name" value="DNase I-like"/>
    <property type="match status" value="1"/>
</dbReference>
<proteinExistence type="predicted"/>
<sequence length="711" mass="81255">MKENDGEEQNDDGGFNVYESGSCGGDSDVEGVLETIFEESFTPKEGIDVVGMHAEESKSDNIVNLSDHNAEEVNNTYSGNCPKKNSKEYVSNSVCSGHFKTSMVPRTGGSIMSLMDELVKVRQVMGYKMDGCLAQKAKKDWVKELCVKNKVNFLALQETKMENMELFSVKMCWGNFVFDYVHSDSVDKQMLWDYLTYEIGTWKWEVVIMGYFNEVRYKSDRMSKLDRFLIYENLLNTCPNITAITLERYLSDHWPILLRESHFDYGPTPFRFFHHWIEMKGFSKVMEDVWREGPCDESNAMINMMIKLKYLKTKIWEWNKKNMLSAKNVKAKYKDELEALEAIIDKGDGNVEVVNKRMKVVNTLQKIDKICSSEMAQKAKVKWSIEGDENTSFFHGLLNKKRSLLNIRGIMVDGMWIESPNRVKGEFFHHFSSRFDKPDARRAHIEMRYPKTLTCDQHVELESDVSNEDIKRAVWDCGIDKSPGSDGFTFGCNSSFIDLIPKIPDANTVKDFRPISLIGSLYKIVAKILANRLVGVLGDIVNEVQLAFIAGRQILDGPFILNEVLQCPTKEFQFFKVLKQGDPLSPFLFILIMESLHLSFQRVVDAGIFKGITLSSSLSISHVFYADDAVFVGQWCDGNITTLVHVLECFYRASGLRINMSKSKIMGVLVDNDKVKCATSKLGCLILKTPSRISVRKWEDLCLRFILGARW</sequence>
<dbReference type="AlphaFoldDB" id="A0A699JJG5"/>
<organism evidence="3">
    <name type="scientific">Tanacetum cinerariifolium</name>
    <name type="common">Dalmatian daisy</name>
    <name type="synonym">Chrysanthemum cinerariifolium</name>
    <dbReference type="NCBI Taxonomy" id="118510"/>
    <lineage>
        <taxon>Eukaryota</taxon>
        <taxon>Viridiplantae</taxon>
        <taxon>Streptophyta</taxon>
        <taxon>Embryophyta</taxon>
        <taxon>Tracheophyta</taxon>
        <taxon>Spermatophyta</taxon>
        <taxon>Magnoliopsida</taxon>
        <taxon>eudicotyledons</taxon>
        <taxon>Gunneridae</taxon>
        <taxon>Pentapetalae</taxon>
        <taxon>asterids</taxon>
        <taxon>campanulids</taxon>
        <taxon>Asterales</taxon>
        <taxon>Asteraceae</taxon>
        <taxon>Asteroideae</taxon>
        <taxon>Anthemideae</taxon>
        <taxon>Anthemidinae</taxon>
        <taxon>Tanacetum</taxon>
    </lineage>
</organism>
<evidence type="ECO:0000256" key="1">
    <source>
        <dbReference type="SAM" id="MobiDB-lite"/>
    </source>
</evidence>
<dbReference type="PANTHER" id="PTHR46890:SF50">
    <property type="entry name" value="RNA-DIRECTED DNA POLYMERASE, EUKARYOTA, REVERSE TRANSCRIPTASE ZINC-BINDING DOMAIN PROTEIN-RELATED"/>
    <property type="match status" value="1"/>
</dbReference>
<dbReference type="InterPro" id="IPR043502">
    <property type="entry name" value="DNA/RNA_pol_sf"/>
</dbReference>
<dbReference type="InterPro" id="IPR036691">
    <property type="entry name" value="Endo/exonu/phosph_ase_sf"/>
</dbReference>
<dbReference type="Pfam" id="PF00078">
    <property type="entry name" value="RVT_1"/>
    <property type="match status" value="1"/>
</dbReference>
<protein>
    <submittedName>
        <fullName evidence="3">Putative RNA-directed DNA polymerase, eukaryota, reverse transcriptase zinc-binding domain protein</fullName>
    </submittedName>
</protein>
<comment type="caution">
    <text evidence="3">The sequence shown here is derived from an EMBL/GenBank/DDBJ whole genome shotgun (WGS) entry which is preliminary data.</text>
</comment>
<feature type="region of interest" description="Disordered" evidence="1">
    <location>
        <begin position="1"/>
        <end position="23"/>
    </location>
</feature>
<dbReference type="EMBL" id="BKCJ010414799">
    <property type="protein sequence ID" value="GFA38448.1"/>
    <property type="molecule type" value="Genomic_DNA"/>
</dbReference>
<dbReference type="CDD" id="cd01650">
    <property type="entry name" value="RT_nLTR_like"/>
    <property type="match status" value="1"/>
</dbReference>
<dbReference type="InterPro" id="IPR000477">
    <property type="entry name" value="RT_dom"/>
</dbReference>
<evidence type="ECO:0000313" key="3">
    <source>
        <dbReference type="EMBL" id="GFA38448.1"/>
    </source>
</evidence>
<dbReference type="PANTHER" id="PTHR46890">
    <property type="entry name" value="NON-LTR RETROLELEMENT REVERSE TRANSCRIPTASE-LIKE PROTEIN-RELATED"/>
    <property type="match status" value="1"/>
</dbReference>
<gene>
    <name evidence="3" type="ORF">Tci_610420</name>
</gene>
<dbReference type="GO" id="GO:0003964">
    <property type="term" value="F:RNA-directed DNA polymerase activity"/>
    <property type="evidence" value="ECO:0007669"/>
    <property type="project" value="UniProtKB-KW"/>
</dbReference>
<dbReference type="InterPro" id="IPR052343">
    <property type="entry name" value="Retrotransposon-Effector_Assoc"/>
</dbReference>
<feature type="compositionally biased region" description="Acidic residues" evidence="1">
    <location>
        <begin position="1"/>
        <end position="11"/>
    </location>
</feature>
<evidence type="ECO:0000259" key="2">
    <source>
        <dbReference type="Pfam" id="PF00078"/>
    </source>
</evidence>
<reference evidence="3" key="1">
    <citation type="journal article" date="2019" name="Sci. Rep.">
        <title>Draft genome of Tanacetum cinerariifolium, the natural source of mosquito coil.</title>
        <authorList>
            <person name="Yamashiro T."/>
            <person name="Shiraishi A."/>
            <person name="Satake H."/>
            <person name="Nakayama K."/>
        </authorList>
    </citation>
    <scope>NUCLEOTIDE SEQUENCE</scope>
</reference>
<keyword evidence="3" id="KW-0808">Transferase</keyword>
<accession>A0A699JJG5</accession>
<name>A0A699JJG5_TANCI</name>
<feature type="domain" description="Reverse transcriptase" evidence="2">
    <location>
        <begin position="570"/>
        <end position="666"/>
    </location>
</feature>
<dbReference type="SUPFAM" id="SSF56672">
    <property type="entry name" value="DNA/RNA polymerases"/>
    <property type="match status" value="1"/>
</dbReference>
<keyword evidence="3" id="KW-0695">RNA-directed DNA polymerase</keyword>